<evidence type="ECO:0000313" key="2">
    <source>
        <dbReference type="EMBL" id="RLM69926.1"/>
    </source>
</evidence>
<dbReference type="Proteomes" id="UP000275267">
    <property type="component" value="Unassembled WGS sequence"/>
</dbReference>
<evidence type="ECO:0000313" key="3">
    <source>
        <dbReference type="Proteomes" id="UP000275267"/>
    </source>
</evidence>
<dbReference type="AlphaFoldDB" id="A0A3L6Q4H7"/>
<dbReference type="EMBL" id="PQIB02000014">
    <property type="protein sequence ID" value="RLM69926.1"/>
    <property type="molecule type" value="Genomic_DNA"/>
</dbReference>
<proteinExistence type="predicted"/>
<keyword evidence="3" id="KW-1185">Reference proteome</keyword>
<gene>
    <name evidence="2" type="ORF">C2845_PM17G14870</name>
</gene>
<feature type="region of interest" description="Disordered" evidence="1">
    <location>
        <begin position="131"/>
        <end position="154"/>
    </location>
</feature>
<feature type="compositionally biased region" description="Pro residues" evidence="1">
    <location>
        <begin position="134"/>
        <end position="148"/>
    </location>
</feature>
<name>A0A3L6Q4H7_PANMI</name>
<reference evidence="3" key="1">
    <citation type="journal article" date="2019" name="Nat. Commun.">
        <title>The genome of broomcorn millet.</title>
        <authorList>
            <person name="Zou C."/>
            <person name="Miki D."/>
            <person name="Li D."/>
            <person name="Tang Q."/>
            <person name="Xiao L."/>
            <person name="Rajput S."/>
            <person name="Deng P."/>
            <person name="Jia W."/>
            <person name="Huang R."/>
            <person name="Zhang M."/>
            <person name="Sun Y."/>
            <person name="Hu J."/>
            <person name="Fu X."/>
            <person name="Schnable P.S."/>
            <person name="Li F."/>
            <person name="Zhang H."/>
            <person name="Feng B."/>
            <person name="Zhu X."/>
            <person name="Liu R."/>
            <person name="Schnable J.C."/>
            <person name="Zhu J.-K."/>
            <person name="Zhang H."/>
        </authorList>
    </citation>
    <scope>NUCLEOTIDE SEQUENCE [LARGE SCALE GENOMIC DNA]</scope>
</reference>
<accession>A0A3L6Q4H7</accession>
<organism evidence="2 3">
    <name type="scientific">Panicum miliaceum</name>
    <name type="common">Proso millet</name>
    <name type="synonym">Broomcorn millet</name>
    <dbReference type="NCBI Taxonomy" id="4540"/>
    <lineage>
        <taxon>Eukaryota</taxon>
        <taxon>Viridiplantae</taxon>
        <taxon>Streptophyta</taxon>
        <taxon>Embryophyta</taxon>
        <taxon>Tracheophyta</taxon>
        <taxon>Spermatophyta</taxon>
        <taxon>Magnoliopsida</taxon>
        <taxon>Liliopsida</taxon>
        <taxon>Poales</taxon>
        <taxon>Poaceae</taxon>
        <taxon>PACMAD clade</taxon>
        <taxon>Panicoideae</taxon>
        <taxon>Panicodae</taxon>
        <taxon>Paniceae</taxon>
        <taxon>Panicinae</taxon>
        <taxon>Panicum</taxon>
        <taxon>Panicum sect. Panicum</taxon>
    </lineage>
</organism>
<sequence length="154" mass="17521">MHTICSMLYLQGALMRNADLLLEQILDSEITFMAFLYLCRGTCVKTCVDTMRAVHSIAAAVCLILVLMSWHPPTPPVLLKRRYAMQPWTHNMCRQVVRPIMPKQVRQQVRQIRLQEGEFHALLLLVEGGDPKQQPHPCPDANPGPPAPNHMKMD</sequence>
<comment type="caution">
    <text evidence="2">The sequence shown here is derived from an EMBL/GenBank/DDBJ whole genome shotgun (WGS) entry which is preliminary data.</text>
</comment>
<evidence type="ECO:0000256" key="1">
    <source>
        <dbReference type="SAM" id="MobiDB-lite"/>
    </source>
</evidence>
<protein>
    <submittedName>
        <fullName evidence="2">Uncharacterized protein</fullName>
    </submittedName>
</protein>